<accession>A0ABQ8Z381</accession>
<dbReference type="Gene3D" id="3.10.20.90">
    <property type="entry name" value="Phosphatidylinositol 3-kinase Catalytic Subunit, Chain A, domain 1"/>
    <property type="match status" value="1"/>
</dbReference>
<reference evidence="2" key="1">
    <citation type="submission" date="2022-08" db="EMBL/GenBank/DDBJ databases">
        <title>Novel sulfate-reducing endosymbionts in the free-living metamonad Anaeramoeba.</title>
        <authorList>
            <person name="Jerlstrom-Hultqvist J."/>
            <person name="Cepicka I."/>
            <person name="Gallot-Lavallee L."/>
            <person name="Salas-Leiva D."/>
            <person name="Curtis B.A."/>
            <person name="Zahonova K."/>
            <person name="Pipaliya S."/>
            <person name="Dacks J."/>
            <person name="Roger A.J."/>
        </authorList>
    </citation>
    <scope>NUCLEOTIDE SEQUENCE</scope>
    <source>
        <strain evidence="2">Schooner1</strain>
    </source>
</reference>
<feature type="domain" description="PB1" evidence="1">
    <location>
        <begin position="11"/>
        <end position="95"/>
    </location>
</feature>
<evidence type="ECO:0000259" key="1">
    <source>
        <dbReference type="PROSITE" id="PS51745"/>
    </source>
</evidence>
<name>A0ABQ8Z381_9EUKA</name>
<keyword evidence="3" id="KW-1185">Reference proteome</keyword>
<organism evidence="2 3">
    <name type="scientific">Anaeramoeba flamelloides</name>
    <dbReference type="NCBI Taxonomy" id="1746091"/>
    <lineage>
        <taxon>Eukaryota</taxon>
        <taxon>Metamonada</taxon>
        <taxon>Anaeramoebidae</taxon>
        <taxon>Anaeramoeba</taxon>
    </lineage>
</organism>
<dbReference type="InterPro" id="IPR000270">
    <property type="entry name" value="PB1_dom"/>
</dbReference>
<dbReference type="PROSITE" id="PS51745">
    <property type="entry name" value="PB1"/>
    <property type="match status" value="1"/>
</dbReference>
<dbReference type="SUPFAM" id="SSF54277">
    <property type="entry name" value="CAD &amp; PB1 domains"/>
    <property type="match status" value="1"/>
</dbReference>
<dbReference type="InterPro" id="IPR053793">
    <property type="entry name" value="PB1-like"/>
</dbReference>
<gene>
    <name evidence="2" type="ORF">M0813_15106</name>
</gene>
<dbReference type="SMART" id="SM00666">
    <property type="entry name" value="PB1"/>
    <property type="match status" value="1"/>
</dbReference>
<dbReference type="EMBL" id="JAOAOG010000061">
    <property type="protein sequence ID" value="KAJ6251345.1"/>
    <property type="molecule type" value="Genomic_DNA"/>
</dbReference>
<evidence type="ECO:0000313" key="2">
    <source>
        <dbReference type="EMBL" id="KAJ6251345.1"/>
    </source>
</evidence>
<dbReference type="CDD" id="cd05992">
    <property type="entry name" value="PB1"/>
    <property type="match status" value="1"/>
</dbReference>
<proteinExistence type="predicted"/>
<dbReference type="Pfam" id="PF00564">
    <property type="entry name" value="PB1"/>
    <property type="match status" value="1"/>
</dbReference>
<dbReference type="Proteomes" id="UP001150062">
    <property type="component" value="Unassembled WGS sequence"/>
</dbReference>
<comment type="caution">
    <text evidence="2">The sequence shown here is derived from an EMBL/GenBank/DDBJ whole genome shotgun (WGS) entry which is preliminary data.</text>
</comment>
<protein>
    <recommendedName>
        <fullName evidence="1">PB1 domain-containing protein</fullName>
    </recommendedName>
</protein>
<sequence>MSTQPTTKTSLIKIKIYYKEEIRRFSIGSDISLKDFNKIVQHLFNLKTNFLDRFIIEYITTDSEVMFVNSQLILKKMIKDYQSNGTCVHLNFKSIEESNHNSSNEYSEDNSFYLLSEEEEEEEEKVEEITEEIIKEELLRFYKSKKEMIQAQQIRQFLIFCIETDGLDLIKCPADFPKKIFKKVIQAIKIVLGKLKGYIQNEEFIPWLKYVGPDLMANILKVFEQGRKETKNCLRKCQAILDIGNFTLEEKKELMSVIKKLTVRISRYVEKYSKYTRQRMIRSIFLVPFYTATGNLLSPLREYSRIAPKIFGNYIASFVKSGVISSFFLEKINSKDQAYENQIWVPQYKWKNMDLFKEKIKTHMEKELNKEIKKEFKKMNKSQCKKDFKKHLNSNFDKDVIQPMIQSQFQFYQAFQKWLKNENPKETNLNKNEEEIIEKLKYQGPILKNDEIELFIESEN</sequence>
<evidence type="ECO:0000313" key="3">
    <source>
        <dbReference type="Proteomes" id="UP001150062"/>
    </source>
</evidence>